<dbReference type="GO" id="GO:0005524">
    <property type="term" value="F:ATP binding"/>
    <property type="evidence" value="ECO:0007669"/>
    <property type="project" value="UniProtKB-KW"/>
</dbReference>
<dbReference type="RefSeq" id="WP_138572075.1">
    <property type="nucleotide sequence ID" value="NZ_CP040818.1"/>
</dbReference>
<evidence type="ECO:0000256" key="4">
    <source>
        <dbReference type="ARBA" id="ARBA00022741"/>
    </source>
</evidence>
<dbReference type="PANTHER" id="PTHR23117:SF8">
    <property type="entry name" value="RIBOSE 1,5-BISPHOSPHATE PHOSPHOKINASE PHNN"/>
    <property type="match status" value="1"/>
</dbReference>
<dbReference type="Pfam" id="PF00625">
    <property type="entry name" value="Guanylate_kin"/>
    <property type="match status" value="1"/>
</dbReference>
<feature type="domain" description="Guanylate kinase-like" evidence="8">
    <location>
        <begin position="4"/>
        <end position="177"/>
    </location>
</feature>
<evidence type="ECO:0000256" key="7">
    <source>
        <dbReference type="SAM" id="MobiDB-lite"/>
    </source>
</evidence>
<keyword evidence="9" id="KW-0418">Kinase</keyword>
<evidence type="ECO:0000259" key="8">
    <source>
        <dbReference type="PROSITE" id="PS50052"/>
    </source>
</evidence>
<keyword evidence="10" id="KW-1185">Reference proteome</keyword>
<feature type="region of interest" description="Disordered" evidence="7">
    <location>
        <begin position="180"/>
        <end position="201"/>
    </location>
</feature>
<dbReference type="SMART" id="SM00072">
    <property type="entry name" value="GuKc"/>
    <property type="match status" value="1"/>
</dbReference>
<evidence type="ECO:0000256" key="2">
    <source>
        <dbReference type="ARBA" id="ARBA00005069"/>
    </source>
</evidence>
<feature type="compositionally biased region" description="Low complexity" evidence="7">
    <location>
        <begin position="180"/>
        <end position="192"/>
    </location>
</feature>
<dbReference type="OrthoDB" id="341217at2"/>
<dbReference type="Gene3D" id="3.40.50.300">
    <property type="entry name" value="P-loop containing nucleotide triphosphate hydrolases"/>
    <property type="match status" value="1"/>
</dbReference>
<comment type="function">
    <text evidence="6">Catalyzes the phosphorylation of ribose 1,5-bisphosphate to 5-phospho-D-ribosyl alpha-1-diphosphate (PRPP).</text>
</comment>
<dbReference type="AlphaFoldDB" id="A0A5B8FZ41"/>
<dbReference type="EC" id="2.7.4.23" evidence="6"/>
<dbReference type="SUPFAM" id="SSF52540">
    <property type="entry name" value="P-loop containing nucleoside triphosphate hydrolases"/>
    <property type="match status" value="1"/>
</dbReference>
<dbReference type="GO" id="GO:0005829">
    <property type="term" value="C:cytosol"/>
    <property type="evidence" value="ECO:0007669"/>
    <property type="project" value="TreeGrafter"/>
</dbReference>
<organism evidence="9 10">
    <name type="scientific">Paroceanicella profunda</name>
    <dbReference type="NCBI Taxonomy" id="2579971"/>
    <lineage>
        <taxon>Bacteria</taxon>
        <taxon>Pseudomonadati</taxon>
        <taxon>Pseudomonadota</taxon>
        <taxon>Alphaproteobacteria</taxon>
        <taxon>Rhodobacterales</taxon>
        <taxon>Paracoccaceae</taxon>
        <taxon>Paroceanicella</taxon>
    </lineage>
</organism>
<dbReference type="InterPro" id="IPR008145">
    <property type="entry name" value="GK/Ca_channel_bsu"/>
</dbReference>
<dbReference type="InterPro" id="IPR027417">
    <property type="entry name" value="P-loop_NTPase"/>
</dbReference>
<evidence type="ECO:0000256" key="5">
    <source>
        <dbReference type="ARBA" id="ARBA00022840"/>
    </source>
</evidence>
<dbReference type="KEGG" id="ppru:FDP22_08840"/>
<dbReference type="GO" id="GO:0006015">
    <property type="term" value="P:5-phosphoribose 1-diphosphate biosynthetic process"/>
    <property type="evidence" value="ECO:0007669"/>
    <property type="project" value="UniProtKB-UniRule"/>
</dbReference>
<evidence type="ECO:0000313" key="10">
    <source>
        <dbReference type="Proteomes" id="UP000305888"/>
    </source>
</evidence>
<dbReference type="Proteomes" id="UP000305888">
    <property type="component" value="Chromosome"/>
</dbReference>
<evidence type="ECO:0000313" key="9">
    <source>
        <dbReference type="EMBL" id="QDL91872.1"/>
    </source>
</evidence>
<dbReference type="EMBL" id="CP040818">
    <property type="protein sequence ID" value="QDL91872.1"/>
    <property type="molecule type" value="Genomic_DNA"/>
</dbReference>
<sequence length="201" mass="20425">MNPGTLIVVVGPSGAGKDTLIDAARAARPDIFFPRRVITRPEEAGGEAFTGVSAPEFAAREAAGGFATLWHAHGLAYGIPCEIAPVLASGRHVLFNGSRSVIGALRATHSGLRVIVVTAAPEVLAERLAARGREDAADIRARLARAGFATPEGPDVTVIDNGQPLDAAVAAFLAALPGPSAASASAPAAPASMPRKEPSRA</sequence>
<reference evidence="9 10" key="1">
    <citation type="submission" date="2019-06" db="EMBL/GenBank/DDBJ databases">
        <title>Genome sequence of Rhodobacteraceae bacterium D4M1.</title>
        <authorList>
            <person name="Cao J."/>
        </authorList>
    </citation>
    <scope>NUCLEOTIDE SEQUENCE [LARGE SCALE GENOMIC DNA]</scope>
    <source>
        <strain evidence="9 10">D4M1</strain>
    </source>
</reference>
<dbReference type="GO" id="GO:0033863">
    <property type="term" value="F:ribose 1,5-bisphosphate phosphokinase activity"/>
    <property type="evidence" value="ECO:0007669"/>
    <property type="project" value="UniProtKB-UniRule"/>
</dbReference>
<evidence type="ECO:0000256" key="6">
    <source>
        <dbReference type="HAMAP-Rule" id="MF_00836"/>
    </source>
</evidence>
<dbReference type="InterPro" id="IPR008144">
    <property type="entry name" value="Guanylate_kin-like_dom"/>
</dbReference>
<dbReference type="UniPathway" id="UPA00087">
    <property type="reaction ID" value="UER00175"/>
</dbReference>
<comment type="catalytic activity">
    <reaction evidence="1 6">
        <text>alpha-D-ribose 1,5-bisphosphate + ATP = 5-phospho-alpha-D-ribose 1-diphosphate + ADP</text>
        <dbReference type="Rhea" id="RHEA:20109"/>
        <dbReference type="ChEBI" id="CHEBI:30616"/>
        <dbReference type="ChEBI" id="CHEBI:58017"/>
        <dbReference type="ChEBI" id="CHEBI:68688"/>
        <dbReference type="ChEBI" id="CHEBI:456216"/>
        <dbReference type="EC" id="2.7.4.23"/>
    </reaction>
</comment>
<keyword evidence="5 6" id="KW-0067">ATP-binding</keyword>
<dbReference type="NCBIfam" id="TIGR02322">
    <property type="entry name" value="phosphon_PhnN"/>
    <property type="match status" value="1"/>
</dbReference>
<comment type="pathway">
    <text evidence="2 6">Metabolic intermediate biosynthesis; 5-phospho-alpha-D-ribose 1-diphosphate biosynthesis; 5-phospho-alpha-D-ribose 1-diphosphate from D-ribose 5-phosphate (route II): step 3/3.</text>
</comment>
<evidence type="ECO:0000256" key="3">
    <source>
        <dbReference type="ARBA" id="ARBA00022679"/>
    </source>
</evidence>
<evidence type="ECO:0000256" key="1">
    <source>
        <dbReference type="ARBA" id="ARBA00000373"/>
    </source>
</evidence>
<accession>A0A5B8FZ41</accession>
<keyword evidence="4 6" id="KW-0547">Nucleotide-binding</keyword>
<dbReference type="PANTHER" id="PTHR23117">
    <property type="entry name" value="GUANYLATE KINASE-RELATED"/>
    <property type="match status" value="1"/>
</dbReference>
<protein>
    <recommendedName>
        <fullName evidence="6">Ribose 1,5-bisphosphate phosphokinase PhnN</fullName>
        <ecNumber evidence="6">2.7.4.23</ecNumber>
    </recommendedName>
    <alternativeName>
        <fullName evidence="6">Ribose 1,5-bisphosphokinase</fullName>
    </alternativeName>
</protein>
<gene>
    <name evidence="6 9" type="primary">phnN</name>
    <name evidence="9" type="ORF">FDP22_08840</name>
</gene>
<dbReference type="GO" id="GO:0019634">
    <property type="term" value="P:organic phosphonate metabolic process"/>
    <property type="evidence" value="ECO:0007669"/>
    <property type="project" value="UniProtKB-UniRule"/>
</dbReference>
<dbReference type="InterPro" id="IPR012699">
    <property type="entry name" value="PhnN"/>
</dbReference>
<comment type="similarity">
    <text evidence="6">Belongs to the ribose 1,5-bisphosphokinase family.</text>
</comment>
<name>A0A5B8FZ41_9RHOB</name>
<feature type="binding site" evidence="6">
    <location>
        <begin position="11"/>
        <end position="18"/>
    </location>
    <ligand>
        <name>ATP</name>
        <dbReference type="ChEBI" id="CHEBI:30616"/>
    </ligand>
</feature>
<dbReference type="HAMAP" id="MF_00836">
    <property type="entry name" value="PhnN"/>
    <property type="match status" value="1"/>
</dbReference>
<keyword evidence="3 6" id="KW-0808">Transferase</keyword>
<dbReference type="PROSITE" id="PS50052">
    <property type="entry name" value="GUANYLATE_KINASE_2"/>
    <property type="match status" value="1"/>
</dbReference>
<proteinExistence type="inferred from homology"/>